<evidence type="ECO:0000256" key="7">
    <source>
        <dbReference type="ARBA" id="ARBA00023098"/>
    </source>
</evidence>
<evidence type="ECO:0000256" key="1">
    <source>
        <dbReference type="ARBA" id="ARBA00004146"/>
    </source>
</evidence>
<evidence type="ECO:0000256" key="3">
    <source>
        <dbReference type="ARBA" id="ARBA00005910"/>
    </source>
</evidence>
<dbReference type="Gene3D" id="3.60.10.10">
    <property type="entry name" value="Endonuclease/exonuclease/phosphatase"/>
    <property type="match status" value="1"/>
</dbReference>
<dbReference type="CDD" id="cd04380">
    <property type="entry name" value="RhoGAP_OCRL1"/>
    <property type="match status" value="1"/>
</dbReference>
<dbReference type="InterPro" id="IPR036691">
    <property type="entry name" value="Endo/exonu/phosph_ase_sf"/>
</dbReference>
<dbReference type="EMBL" id="PZQS01000006">
    <property type="protein sequence ID" value="PVD29007.1"/>
    <property type="molecule type" value="Genomic_DNA"/>
</dbReference>
<dbReference type="InterPro" id="IPR013783">
    <property type="entry name" value="Ig-like_fold"/>
</dbReference>
<gene>
    <name evidence="11" type="ORF">C0Q70_11604</name>
</gene>
<dbReference type="SMART" id="SM00128">
    <property type="entry name" value="IPPc"/>
    <property type="match status" value="1"/>
</dbReference>
<keyword evidence="5" id="KW-0967">Endosome</keyword>
<evidence type="ECO:0000256" key="8">
    <source>
        <dbReference type="ARBA" id="ARBA00023136"/>
    </source>
</evidence>
<dbReference type="GO" id="GO:0046856">
    <property type="term" value="P:phosphatidylinositol dephosphorylation"/>
    <property type="evidence" value="ECO:0007669"/>
    <property type="project" value="InterPro"/>
</dbReference>
<dbReference type="FunFam" id="1.10.555.10:FF:000012">
    <property type="entry name" value="Putative inositol polyphosphate 5-phosphatase OCRL-1"/>
    <property type="match status" value="1"/>
</dbReference>
<dbReference type="SUPFAM" id="SSF56219">
    <property type="entry name" value="DNase I-like"/>
    <property type="match status" value="1"/>
</dbReference>
<dbReference type="InterPro" id="IPR046985">
    <property type="entry name" value="IP5"/>
</dbReference>
<dbReference type="InterPro" id="IPR031896">
    <property type="entry name" value="INPP5B_PH_dom"/>
</dbReference>
<keyword evidence="9" id="KW-0968">Cytoplasmic vesicle</keyword>
<evidence type="ECO:0000259" key="10">
    <source>
        <dbReference type="PROSITE" id="PS50238"/>
    </source>
</evidence>
<dbReference type="PANTHER" id="PTHR11200:SF300">
    <property type="entry name" value="TYPE II INOSITOL 1,4,5-TRISPHOSPHATE 5-PHOSPHATASE"/>
    <property type="match status" value="1"/>
</dbReference>
<dbReference type="OMA" id="WDTSEKG"/>
<dbReference type="STRING" id="400727.A0A2T7P6F6"/>
<dbReference type="Gene3D" id="2.60.40.10">
    <property type="entry name" value="Immunoglobulins"/>
    <property type="match status" value="1"/>
</dbReference>
<keyword evidence="12" id="KW-1185">Reference proteome</keyword>
<organism evidence="11 12">
    <name type="scientific">Pomacea canaliculata</name>
    <name type="common">Golden apple snail</name>
    <dbReference type="NCBI Taxonomy" id="400727"/>
    <lineage>
        <taxon>Eukaryota</taxon>
        <taxon>Metazoa</taxon>
        <taxon>Spiralia</taxon>
        <taxon>Lophotrochozoa</taxon>
        <taxon>Mollusca</taxon>
        <taxon>Gastropoda</taxon>
        <taxon>Caenogastropoda</taxon>
        <taxon>Architaenioglossa</taxon>
        <taxon>Ampullarioidea</taxon>
        <taxon>Ampullariidae</taxon>
        <taxon>Pomacea</taxon>
    </lineage>
</organism>
<dbReference type="GO" id="GO:0052745">
    <property type="term" value="F:inositol phosphate phosphatase activity"/>
    <property type="evidence" value="ECO:0007669"/>
    <property type="project" value="InterPro"/>
</dbReference>
<dbReference type="PANTHER" id="PTHR11200">
    <property type="entry name" value="INOSITOL 5-PHOSPHATASE"/>
    <property type="match status" value="1"/>
</dbReference>
<comment type="subcellular location">
    <subcellularLocation>
        <location evidence="2">Cytoplasmic vesicle</location>
        <location evidence="2">Phagosome membrane</location>
    </subcellularLocation>
    <subcellularLocation>
        <location evidence="1">Early endosome membrane</location>
    </subcellularLocation>
</comment>
<accession>A0A2T7P6F6</accession>
<dbReference type="SMART" id="SM00324">
    <property type="entry name" value="RhoGAP"/>
    <property type="match status" value="1"/>
</dbReference>
<dbReference type="GO" id="GO:0030670">
    <property type="term" value="C:phagocytic vesicle membrane"/>
    <property type="evidence" value="ECO:0007669"/>
    <property type="project" value="UniProtKB-SubCell"/>
</dbReference>
<feature type="domain" description="Rho-GAP" evidence="10">
    <location>
        <begin position="751"/>
        <end position="939"/>
    </location>
</feature>
<keyword evidence="7" id="KW-0443">Lipid metabolism</keyword>
<dbReference type="InterPro" id="IPR000300">
    <property type="entry name" value="IPPc"/>
</dbReference>
<dbReference type="Pfam" id="PF16776">
    <property type="entry name" value="INPP5B_PH"/>
    <property type="match status" value="1"/>
</dbReference>
<reference evidence="11 12" key="1">
    <citation type="submission" date="2018-04" db="EMBL/GenBank/DDBJ databases">
        <title>The genome of golden apple snail Pomacea canaliculata provides insight into stress tolerance and invasive adaptation.</title>
        <authorList>
            <person name="Liu C."/>
            <person name="Liu B."/>
            <person name="Ren Y."/>
            <person name="Zhang Y."/>
            <person name="Wang H."/>
            <person name="Li S."/>
            <person name="Jiang F."/>
            <person name="Yin L."/>
            <person name="Zhang G."/>
            <person name="Qian W."/>
            <person name="Fan W."/>
        </authorList>
    </citation>
    <scope>NUCLEOTIDE SEQUENCE [LARGE SCALE GENOMIC DNA]</scope>
    <source>
        <strain evidence="11">SZHN2017</strain>
        <tissue evidence="11">Muscle</tissue>
    </source>
</reference>
<keyword evidence="6" id="KW-0378">Hydrolase</keyword>
<dbReference type="FunFam" id="3.60.10.10:FF:000004">
    <property type="entry name" value="Type II inositol 1,4,5-trisphosphate 5-phosphatase"/>
    <property type="match status" value="1"/>
</dbReference>
<evidence type="ECO:0000256" key="5">
    <source>
        <dbReference type="ARBA" id="ARBA00022753"/>
    </source>
</evidence>
<dbReference type="PROSITE" id="PS50238">
    <property type="entry name" value="RHOGAP"/>
    <property type="match status" value="1"/>
</dbReference>
<evidence type="ECO:0000256" key="4">
    <source>
        <dbReference type="ARBA" id="ARBA00013044"/>
    </source>
</evidence>
<dbReference type="GO" id="GO:0004439">
    <property type="term" value="F:phosphatidylinositol-4,5-bisphosphate 5-phosphatase activity"/>
    <property type="evidence" value="ECO:0007669"/>
    <property type="project" value="UniProtKB-EC"/>
</dbReference>
<sequence>MDLRQLVQRKLASGERCTHSIETAKIIDDKRHLRIVAIIEKNDEHAILVYTASRIPCLNSEDLKLETVLSVDATLRCHAEAPRSDQSGIATSFLLGLKSPEIHILLEMPQQKSTQNFLAEIKRAQDLHTQNAAFGTTPSFDWLTKYRNKAGSSNPFAEDVFDPMKYMNLEGPNNHVTLTEEGQSSRSQSTWFASEFDNKLLLNGQGVAPYTNSYFGSRDSLDAMNKEFDFTDSLDSLQKQLGLGPGVELPIGAKPITSREAFARKILAERENEFTNVQTVRVFCGTWNVNGQSPSEALDRWLVVDEEPPDLYVIGFQELDLSREAFIFNDSIKEAEWQKSVKEYLHPKAKYKKVKSVRLVGILLMVYIQEKLSKYVNFIDADTVATGIMGIMGNKGGVSVRFTLHSTSMCFINSHLAAHQDEFERRNQDYRDISSKIKFKEFSPPLTMVDHDLVFWIGDLNYRIAGMPLDDVKMYIQKQMYKKLLLGDQLHGQLGQSDIFKDFKEGTIGFDPTYKFDTGTDVYDTSEKSRIPAWCDRILWRGDEIQQLRYDSHPQLRISDHKPVSSLFCVGIKVIDQKRYKKVYEDIMKQLDRIENDYLPQIKLDKTECLFKDVKFIEPQTEIITVANVGQAHVEFEFIKKLDDVGYCKPWLSAKPYKSVVEPGLSCDIHLEVYVDKATVSSLNSGQDKLEDILVLHLHGGKDFFITINGNFLPSCFGSSIEALIQMHHPIREVPEAQLVEIEQPGSLSQVDLSKSGGRLYMIPKELWRLVEHINVHGKAVENLFQIPGLQTELQQIRDCLDTGVPDVLPGSVHSIAESLLLFLECLAEPVIPFSYYSQCLAASNNLLLSKQVLSIIPEFHKNTFQYICEFLKEVLKYSDKNGLDFKFISAVFGAVLLRPPQSASCGGGTSKSNRHRLQEEEAKRAAFIYHFLTNDVLA</sequence>
<dbReference type="InterPro" id="IPR000198">
    <property type="entry name" value="RhoGAP_dom"/>
</dbReference>
<evidence type="ECO:0000313" key="12">
    <source>
        <dbReference type="Proteomes" id="UP000245119"/>
    </source>
</evidence>
<evidence type="ECO:0000256" key="9">
    <source>
        <dbReference type="ARBA" id="ARBA00023329"/>
    </source>
</evidence>
<dbReference type="EC" id="3.1.3.36" evidence="4"/>
<keyword evidence="8" id="KW-0472">Membrane</keyword>
<dbReference type="InterPro" id="IPR048869">
    <property type="entry name" value="OCRL-1_2_ASH"/>
</dbReference>
<dbReference type="InterPro" id="IPR047078">
    <property type="entry name" value="RhoGAP_OCRL1"/>
</dbReference>
<dbReference type="GO" id="GO:0007165">
    <property type="term" value="P:signal transduction"/>
    <property type="evidence" value="ECO:0007669"/>
    <property type="project" value="InterPro"/>
</dbReference>
<evidence type="ECO:0000256" key="6">
    <source>
        <dbReference type="ARBA" id="ARBA00022801"/>
    </source>
</evidence>
<dbReference type="InterPro" id="IPR008936">
    <property type="entry name" value="Rho_GTPase_activation_prot"/>
</dbReference>
<proteinExistence type="inferred from homology"/>
<dbReference type="AlphaFoldDB" id="A0A2T7P6F6"/>
<dbReference type="Pfam" id="PF22669">
    <property type="entry name" value="Exo_endo_phos2"/>
    <property type="match status" value="1"/>
</dbReference>
<protein>
    <recommendedName>
        <fullName evidence="4">phosphoinositide 5-phosphatase</fullName>
        <ecNumber evidence="4">3.1.3.36</ecNumber>
    </recommendedName>
</protein>
<comment type="caution">
    <text evidence="11">The sequence shown here is derived from an EMBL/GenBank/DDBJ whole genome shotgun (WGS) entry which is preliminary data.</text>
</comment>
<dbReference type="Pfam" id="PF21310">
    <property type="entry name" value="OCRL-like_ASH"/>
    <property type="match status" value="1"/>
</dbReference>
<dbReference type="InterPro" id="IPR037793">
    <property type="entry name" value="OCRL1/INPP5B_INPP5c"/>
</dbReference>
<dbReference type="FunFam" id="2.60.40.10:FF:000132">
    <property type="entry name" value="Inositol polyphosphate 5-phosphatase OCRL-1 isoform b"/>
    <property type="match status" value="1"/>
</dbReference>
<comment type="similarity">
    <text evidence="3">Belongs to the inositol 1,4,5-trisphosphate 5-phosphatase type II family.</text>
</comment>
<dbReference type="Pfam" id="PF00620">
    <property type="entry name" value="RhoGAP"/>
    <property type="match status" value="1"/>
</dbReference>
<dbReference type="Proteomes" id="UP000245119">
    <property type="component" value="Linkage Group LG6"/>
</dbReference>
<name>A0A2T7P6F6_POMCA</name>
<dbReference type="OrthoDB" id="7862313at2759"/>
<dbReference type="GO" id="GO:0031901">
    <property type="term" value="C:early endosome membrane"/>
    <property type="evidence" value="ECO:0007669"/>
    <property type="project" value="UniProtKB-SubCell"/>
</dbReference>
<dbReference type="Gene3D" id="2.30.29.110">
    <property type="match status" value="1"/>
</dbReference>
<evidence type="ECO:0000256" key="2">
    <source>
        <dbReference type="ARBA" id="ARBA00004580"/>
    </source>
</evidence>
<dbReference type="Gene3D" id="1.10.555.10">
    <property type="entry name" value="Rho GTPase activation protein"/>
    <property type="match status" value="1"/>
</dbReference>
<evidence type="ECO:0000313" key="11">
    <source>
        <dbReference type="EMBL" id="PVD29007.1"/>
    </source>
</evidence>
<dbReference type="CDD" id="cd09093">
    <property type="entry name" value="INPP5c_INPP5B"/>
    <property type="match status" value="1"/>
</dbReference>
<dbReference type="SUPFAM" id="SSF48350">
    <property type="entry name" value="GTPase activation domain, GAP"/>
    <property type="match status" value="1"/>
</dbReference>